<dbReference type="EC" id="1.10.3.-" evidence="9"/>
<dbReference type="InterPro" id="IPR014250">
    <property type="entry name" value="QoxD"/>
</dbReference>
<dbReference type="GO" id="GO:0042773">
    <property type="term" value="P:ATP synthesis coupled electron transport"/>
    <property type="evidence" value="ECO:0007669"/>
    <property type="project" value="UniProtKB-UniRule"/>
</dbReference>
<comment type="function">
    <text evidence="9">Catalyzes quinol oxidation with the concomitant reduction of oxygen to water.</text>
</comment>
<dbReference type="EMBL" id="SSNT01000011">
    <property type="protein sequence ID" value="THF78620.1"/>
    <property type="molecule type" value="Genomic_DNA"/>
</dbReference>
<evidence type="ECO:0000256" key="5">
    <source>
        <dbReference type="ARBA" id="ARBA00022692"/>
    </source>
</evidence>
<feature type="transmembrane region" description="Helical" evidence="9">
    <location>
        <begin position="74"/>
        <end position="95"/>
    </location>
</feature>
<evidence type="ECO:0000256" key="2">
    <source>
        <dbReference type="ARBA" id="ARBA00004651"/>
    </source>
</evidence>
<evidence type="ECO:0000256" key="4">
    <source>
        <dbReference type="ARBA" id="ARBA00022475"/>
    </source>
</evidence>
<dbReference type="PANTHER" id="PTHR36835:SF1">
    <property type="entry name" value="CYTOCHROME BO(3) UBIQUINOL OXIDASE SUBUNIT 4"/>
    <property type="match status" value="1"/>
</dbReference>
<dbReference type="PANTHER" id="PTHR36835">
    <property type="entry name" value="CYTOCHROME BO(3) UBIQUINOL OXIDASE SUBUNIT 4"/>
    <property type="match status" value="1"/>
</dbReference>
<keyword evidence="7 9" id="KW-0560">Oxidoreductase</keyword>
<dbReference type="RefSeq" id="WP_136355529.1">
    <property type="nucleotide sequence ID" value="NZ_CP046266.1"/>
</dbReference>
<dbReference type="InterPro" id="IPR050968">
    <property type="entry name" value="Cytochrome_c_oxidase_bac_sub4"/>
</dbReference>
<evidence type="ECO:0000313" key="11">
    <source>
        <dbReference type="Proteomes" id="UP000310334"/>
    </source>
</evidence>
<feature type="transmembrane region" description="Helical" evidence="9">
    <location>
        <begin position="40"/>
        <end position="62"/>
    </location>
</feature>
<comment type="catalytic activity">
    <reaction evidence="1 9">
        <text>2 a quinol + O2 = 2 a quinone + 2 H2O</text>
        <dbReference type="Rhea" id="RHEA:55376"/>
        <dbReference type="ChEBI" id="CHEBI:15377"/>
        <dbReference type="ChEBI" id="CHEBI:15379"/>
        <dbReference type="ChEBI" id="CHEBI:24646"/>
        <dbReference type="ChEBI" id="CHEBI:132124"/>
    </reaction>
</comment>
<keyword evidence="4 9" id="KW-1003">Cell membrane</keyword>
<reference evidence="10 11" key="1">
    <citation type="submission" date="2019-04" db="EMBL/GenBank/DDBJ databases">
        <title>Bacillus sediminilitoris sp. nov., isolated from a tidal flat sediment on the East China Sea.</title>
        <authorList>
            <person name="Wei Y."/>
            <person name="Mao H."/>
            <person name="Fang J."/>
        </authorList>
    </citation>
    <scope>NUCLEOTIDE SEQUENCE [LARGE SCALE GENOMIC DNA]</scope>
    <source>
        <strain evidence="10 11">DSL-17</strain>
    </source>
</reference>
<dbReference type="GO" id="GO:0015990">
    <property type="term" value="P:electron transport coupled proton transport"/>
    <property type="evidence" value="ECO:0007669"/>
    <property type="project" value="TreeGrafter"/>
</dbReference>
<comment type="subcellular location">
    <subcellularLocation>
        <location evidence="2 9">Cell membrane</location>
        <topology evidence="2 9">Multi-pass membrane protein</topology>
    </subcellularLocation>
</comment>
<dbReference type="InterPro" id="IPR005171">
    <property type="entry name" value="Cyt_c_oxidase_su4_prok"/>
</dbReference>
<accession>A0A4S4BUJ7</accession>
<keyword evidence="8 9" id="KW-0472">Membrane</keyword>
<comment type="similarity">
    <text evidence="3 9">Belongs to the cytochrome c oxidase bacterial subunit 4 family.</text>
</comment>
<dbReference type="GO" id="GO:0016682">
    <property type="term" value="F:oxidoreductase activity, acting on diphenols and related substances as donors, oxygen as acceptor"/>
    <property type="evidence" value="ECO:0007669"/>
    <property type="project" value="UniProtKB-UniRule"/>
</dbReference>
<feature type="transmembrane region" description="Helical" evidence="9">
    <location>
        <begin position="12"/>
        <end position="34"/>
    </location>
</feature>
<comment type="caution">
    <text evidence="10">The sequence shown here is derived from an EMBL/GenBank/DDBJ whole genome shotgun (WGS) entry which is preliminary data.</text>
</comment>
<evidence type="ECO:0000256" key="3">
    <source>
        <dbReference type="ARBA" id="ARBA00008079"/>
    </source>
</evidence>
<dbReference type="Pfam" id="PF03626">
    <property type="entry name" value="COX4_pro"/>
    <property type="match status" value="1"/>
</dbReference>
<dbReference type="GO" id="GO:0009486">
    <property type="term" value="F:cytochrome bo3 ubiquinol oxidase activity"/>
    <property type="evidence" value="ECO:0007669"/>
    <property type="project" value="TreeGrafter"/>
</dbReference>
<dbReference type="Proteomes" id="UP000310334">
    <property type="component" value="Unassembled WGS sequence"/>
</dbReference>
<name>A0A4S4BUJ7_9BACI</name>
<dbReference type="GO" id="GO:0015078">
    <property type="term" value="F:proton transmembrane transporter activity"/>
    <property type="evidence" value="ECO:0007669"/>
    <property type="project" value="TreeGrafter"/>
</dbReference>
<evidence type="ECO:0000256" key="6">
    <source>
        <dbReference type="ARBA" id="ARBA00022989"/>
    </source>
</evidence>
<sequence length="99" mass="11041">MANNKNNTHHFPWSHIIGLILSIALTLLAAGLALYTDLALQTIVIIIFILAFFQAAIQLIMFMHISEGERGWQILKISSAGFMAIVIVYGSVWVMTNMH</sequence>
<proteinExistence type="inferred from homology"/>
<dbReference type="GO" id="GO:0009319">
    <property type="term" value="C:cytochrome o ubiquinol oxidase complex"/>
    <property type="evidence" value="ECO:0007669"/>
    <property type="project" value="TreeGrafter"/>
</dbReference>
<evidence type="ECO:0000313" key="10">
    <source>
        <dbReference type="EMBL" id="THF78620.1"/>
    </source>
</evidence>
<keyword evidence="5 9" id="KW-0812">Transmembrane</keyword>
<keyword evidence="11" id="KW-1185">Reference proteome</keyword>
<evidence type="ECO:0000256" key="1">
    <source>
        <dbReference type="ARBA" id="ARBA00000725"/>
    </source>
</evidence>
<evidence type="ECO:0000256" key="7">
    <source>
        <dbReference type="ARBA" id="ARBA00023002"/>
    </source>
</evidence>
<dbReference type="AlphaFoldDB" id="A0A4S4BUJ7"/>
<protein>
    <recommendedName>
        <fullName evidence="9">Quinol oxidase subunit 4</fullName>
        <ecNumber evidence="9">1.10.3.-</ecNumber>
    </recommendedName>
</protein>
<organism evidence="10 11">
    <name type="scientific">Metabacillus sediminilitoris</name>
    <dbReference type="NCBI Taxonomy" id="2567941"/>
    <lineage>
        <taxon>Bacteria</taxon>
        <taxon>Bacillati</taxon>
        <taxon>Bacillota</taxon>
        <taxon>Bacilli</taxon>
        <taxon>Bacillales</taxon>
        <taxon>Bacillaceae</taxon>
        <taxon>Metabacillus</taxon>
    </lineage>
</organism>
<gene>
    <name evidence="10" type="primary">qoxD</name>
    <name evidence="10" type="ORF">E6W99_15765</name>
</gene>
<dbReference type="GO" id="GO:0019646">
    <property type="term" value="P:aerobic electron transport chain"/>
    <property type="evidence" value="ECO:0007669"/>
    <property type="project" value="TreeGrafter"/>
</dbReference>
<dbReference type="OrthoDB" id="2361460at2"/>
<evidence type="ECO:0000256" key="8">
    <source>
        <dbReference type="ARBA" id="ARBA00023136"/>
    </source>
</evidence>
<keyword evidence="6 9" id="KW-1133">Transmembrane helix</keyword>
<dbReference type="GO" id="GO:0005886">
    <property type="term" value="C:plasma membrane"/>
    <property type="evidence" value="ECO:0007669"/>
    <property type="project" value="UniProtKB-SubCell"/>
</dbReference>
<dbReference type="NCBIfam" id="TIGR02901">
    <property type="entry name" value="QoxD"/>
    <property type="match status" value="1"/>
</dbReference>
<evidence type="ECO:0000256" key="9">
    <source>
        <dbReference type="RuleBase" id="RU367153"/>
    </source>
</evidence>